<feature type="domain" description="AAA+ ATPase" evidence="3">
    <location>
        <begin position="818"/>
        <end position="987"/>
    </location>
</feature>
<evidence type="ECO:0000259" key="3">
    <source>
        <dbReference type="SMART" id="SM00382"/>
    </source>
</evidence>
<organism evidence="4 5">
    <name type="scientific">Euplotes crassus</name>
    <dbReference type="NCBI Taxonomy" id="5936"/>
    <lineage>
        <taxon>Eukaryota</taxon>
        <taxon>Sar</taxon>
        <taxon>Alveolata</taxon>
        <taxon>Ciliophora</taxon>
        <taxon>Intramacronucleata</taxon>
        <taxon>Spirotrichea</taxon>
        <taxon>Hypotrichia</taxon>
        <taxon>Euplotida</taxon>
        <taxon>Euplotidae</taxon>
        <taxon>Moneuplotes</taxon>
    </lineage>
</organism>
<sequence length="1662" mass="189304">MAKINKLKTDRDSARPLCAEIKRSGTKQRGEPAALDFSLLGCNLNNIVENEIMSESSKNQDFYKSFGKYKNGSMINKPFKDIQPRVKLSNQSNSVCMIEGRPPPNENYHKYGAYKWPNMGVEPPVSNINEKDFHKESNIHVEYRRQDTAGTKKPPKPPRKPNEAGSLNPSAAEFENERLLTNSNKVNTKDSLPNGGTELDDNMLKPNHEPIATKRPKKRKSSKKVVKAQFNKYNNFASKNPGMKKARSKGHKKYMVPIELDGDNFTVSDQSNLDEEVEKLLKPIESLNDLFDILGAKIDSETDTDLMIDITSQNTYISVPKTIFESFCPKVENKNIEVETLKTHEDHKSIGEVAEHLLEDAPEKSPVAADCFNFKNLRIADDMATDSKNVSPTSKDMTPSVKGQGNLNNVFANLEIMDGESTLMDGIDSDDDSDAPPQLVPSQNLPVNQKKSETKRMPEISIEEIKVPMKKDESKPKNPMHQVKTLSFKVPKDRIYDPNFEIQRLREELRLRDAEIHQLSSQVNVMKTEKDPCLAHLIDEIDEPRYHLAFLFASPLIRKLNASIETLLQLDYRKEIMNIEKHLRGVEHEIRYKVNVATSSNFRSVIQDAPYAVHFTGHGMRNTKENLGNLYEGFKNKGDVLLLEDENGFACNLFENDLKKLMDLSTSGKPQENHYEVVFVSSCFSEFSADIFLNSGARHVICIDKDQTISDKASLRFSQVFYQALFVQKYSVCRAFDLAKEDIRIIIDNNEAAKYRLLIADEKGNKKVSHKCFPITKFKKGSLCKYETLPFFDCVPSPVAHFKGRQSEMCEVMTILETNRLVNILGPPGIGKTSLVKGIANHIRDRKKYVDGILYISLRRCESAQMFLTRLSIGIQNNGRVEEEEKQELIKFSTKENPSTDEEEQEEPLEDLMGHYIIKILRDKEALIVLDNCEDPLEDDGVLFVKYLDTLIDNCPFIKLLCTSRKYINKLEHCQEIPYHIYSLSPNASVLLLLDAAPRQIRNEELEELLDYEIPLDHPINQHFPGIPRKARVLPDHPLISMLGGHPQAISLAAPMLESQTLLSLFQQLLGSNIMDALSHNNTQSYASLRMSLDISIKNLKKTRKEALDLFKFLGLLPGGVNQEDLTQMWGSSQWKSYKESLIKASLLVFKPKEGSLTLLPFMNTRALELLDEGDGLQKSIFHLNCCTFYQEYCQRCLESVGNCKSGFNLKEFVEKESNIWACIYRGINRKKGNNEYDEQNESCIQLLASSSKNNGNEVFKDFTHKKKHNLTNHLKVQKVPLHPEEETDADDDYETSKEEDNTYLKVEENSYLKQDFTKNSEHMTESRTRSGSSRTNTGMGKQIGMKLRKNYSEEGSQAEELMVIYYVATLIRLSKFSDATKAMSEYKNKTNLSKKAQAHMYKIFGVLCMMNEKKDYRKGKRYFIKSMNKFIELRCIRGQAIAHLGSLRCLCEINFNQCFNSKDISNSITTAEASLSELDQLGFSDITERAQMYVDCLKTKLDGITSRGFRETLKRHSFILKSPTKFALHQTLLNSEVLQDEDIRLFVSVISSCPLYPRVNMSKTPNSLPLNPPLSNLNKARRKNSDPSENIRKKHKKSLENAVPNKFSTKHVRSQSQVKSKRKARVPLKMCKLPSIIKSDEEQSPKGQSKHEQKKGLSLLG</sequence>
<feature type="compositionally biased region" description="Basic residues" evidence="2">
    <location>
        <begin position="1609"/>
        <end position="1627"/>
    </location>
</feature>
<reference evidence="4" key="1">
    <citation type="submission" date="2023-07" db="EMBL/GenBank/DDBJ databases">
        <authorList>
            <consortium name="AG Swart"/>
            <person name="Singh M."/>
            <person name="Singh A."/>
            <person name="Seah K."/>
            <person name="Emmerich C."/>
        </authorList>
    </citation>
    <scope>NUCLEOTIDE SEQUENCE</scope>
    <source>
        <strain evidence="4">DP1</strain>
    </source>
</reference>
<feature type="region of interest" description="Disordered" evidence="2">
    <location>
        <begin position="141"/>
        <end position="224"/>
    </location>
</feature>
<dbReference type="SUPFAM" id="SSF52540">
    <property type="entry name" value="P-loop containing nucleoside triphosphate hydrolases"/>
    <property type="match status" value="1"/>
</dbReference>
<feature type="compositionally biased region" description="Polar residues" evidence="2">
    <location>
        <begin position="179"/>
        <end position="191"/>
    </location>
</feature>
<feature type="region of interest" description="Disordered" evidence="2">
    <location>
        <begin position="1278"/>
        <end position="1300"/>
    </location>
</feature>
<evidence type="ECO:0000313" key="5">
    <source>
        <dbReference type="Proteomes" id="UP001295684"/>
    </source>
</evidence>
<comment type="caution">
    <text evidence="4">The sequence shown here is derived from an EMBL/GenBank/DDBJ whole genome shotgun (WGS) entry which is preliminary data.</text>
</comment>
<feature type="compositionally biased region" description="Basic residues" evidence="2">
    <location>
        <begin position="214"/>
        <end position="224"/>
    </location>
</feature>
<dbReference type="InterPro" id="IPR003593">
    <property type="entry name" value="AAA+_ATPase"/>
</dbReference>
<keyword evidence="5" id="KW-1185">Reference proteome</keyword>
<feature type="region of interest" description="Disordered" evidence="2">
    <location>
        <begin position="422"/>
        <end position="456"/>
    </location>
</feature>
<accession>A0AAD1Y880</accession>
<name>A0AAD1Y880_EUPCR</name>
<dbReference type="EMBL" id="CAMPGE010028994">
    <property type="protein sequence ID" value="CAI2386484.1"/>
    <property type="molecule type" value="Genomic_DNA"/>
</dbReference>
<feature type="compositionally biased region" description="Polar residues" evidence="2">
    <location>
        <begin position="440"/>
        <end position="449"/>
    </location>
</feature>
<evidence type="ECO:0000313" key="4">
    <source>
        <dbReference type="EMBL" id="CAI2386484.1"/>
    </source>
</evidence>
<feature type="region of interest" description="Disordered" evidence="2">
    <location>
        <begin position="1315"/>
        <end position="1341"/>
    </location>
</feature>
<keyword evidence="1" id="KW-0677">Repeat</keyword>
<feature type="compositionally biased region" description="Low complexity" evidence="2">
    <location>
        <begin position="1566"/>
        <end position="1579"/>
    </location>
</feature>
<dbReference type="PANTHER" id="PTHR47691:SF3">
    <property type="entry name" value="HTH-TYPE TRANSCRIPTIONAL REGULATOR RV0890C-RELATED"/>
    <property type="match status" value="1"/>
</dbReference>
<protein>
    <recommendedName>
        <fullName evidence="3">AAA+ ATPase domain-containing protein</fullName>
    </recommendedName>
</protein>
<feature type="region of interest" description="Disordered" evidence="2">
    <location>
        <begin position="1563"/>
        <end position="1662"/>
    </location>
</feature>
<dbReference type="InterPro" id="IPR056884">
    <property type="entry name" value="NPHP3-like_N"/>
</dbReference>
<proteinExistence type="predicted"/>
<evidence type="ECO:0000256" key="2">
    <source>
        <dbReference type="SAM" id="MobiDB-lite"/>
    </source>
</evidence>
<dbReference type="PANTHER" id="PTHR47691">
    <property type="entry name" value="REGULATOR-RELATED"/>
    <property type="match status" value="1"/>
</dbReference>
<dbReference type="SMART" id="SM00382">
    <property type="entry name" value="AAA"/>
    <property type="match status" value="1"/>
</dbReference>
<feature type="compositionally biased region" description="Basic and acidic residues" evidence="2">
    <location>
        <begin position="1639"/>
        <end position="1656"/>
    </location>
</feature>
<feature type="compositionally biased region" description="Basic and acidic residues" evidence="2">
    <location>
        <begin position="202"/>
        <end position="212"/>
    </location>
</feature>
<dbReference type="Pfam" id="PF24883">
    <property type="entry name" value="NPHP3_N"/>
    <property type="match status" value="1"/>
</dbReference>
<evidence type="ECO:0000256" key="1">
    <source>
        <dbReference type="ARBA" id="ARBA00022737"/>
    </source>
</evidence>
<dbReference type="Proteomes" id="UP001295684">
    <property type="component" value="Unassembled WGS sequence"/>
</dbReference>
<gene>
    <name evidence="4" type="ORF">ECRASSUSDP1_LOCUS28105</name>
</gene>
<dbReference type="Gene3D" id="3.40.50.300">
    <property type="entry name" value="P-loop containing nucleotide triphosphate hydrolases"/>
    <property type="match status" value="1"/>
</dbReference>
<dbReference type="InterPro" id="IPR027417">
    <property type="entry name" value="P-loop_NTPase"/>
</dbReference>
<feature type="compositionally biased region" description="Basic and acidic residues" evidence="2">
    <location>
        <begin position="1315"/>
        <end position="1329"/>
    </location>
</feature>
<feature type="compositionally biased region" description="Low complexity" evidence="2">
    <location>
        <begin position="1330"/>
        <end position="1341"/>
    </location>
</feature>